<name>A0ABN9FQT3_9NEOB</name>
<evidence type="ECO:0000313" key="5">
    <source>
        <dbReference type="Proteomes" id="UP001162483"/>
    </source>
</evidence>
<comment type="caution">
    <text evidence="4">The sequence shown here is derived from an EMBL/GenBank/DDBJ whole genome shotgun (WGS) entry which is preliminary data.</text>
</comment>
<accession>A0ABN9FQT3</accession>
<keyword evidence="2" id="KW-0677">Repeat</keyword>
<dbReference type="Gene3D" id="3.30.710.10">
    <property type="entry name" value="Potassium Channel Kv1.1, Chain A"/>
    <property type="match status" value="1"/>
</dbReference>
<evidence type="ECO:0000313" key="4">
    <source>
        <dbReference type="EMBL" id="CAI9599440.1"/>
    </source>
</evidence>
<dbReference type="Gene3D" id="1.25.40.420">
    <property type="match status" value="1"/>
</dbReference>
<dbReference type="SUPFAM" id="SSF117281">
    <property type="entry name" value="Kelch motif"/>
    <property type="match status" value="1"/>
</dbReference>
<reference evidence="4" key="1">
    <citation type="submission" date="2023-05" db="EMBL/GenBank/DDBJ databases">
        <authorList>
            <person name="Stuckert A."/>
        </authorList>
    </citation>
    <scope>NUCLEOTIDE SEQUENCE</scope>
</reference>
<dbReference type="SUPFAM" id="SSF54695">
    <property type="entry name" value="POZ domain"/>
    <property type="match status" value="1"/>
</dbReference>
<dbReference type="InterPro" id="IPR011705">
    <property type="entry name" value="BACK"/>
</dbReference>
<dbReference type="InterPro" id="IPR015915">
    <property type="entry name" value="Kelch-typ_b-propeller"/>
</dbReference>
<sequence length="530" mass="60412">MEESSKHPPWYMDEDTEAFLEDQNTLECNIIKGLRELYLTETLCDAAIITESRRFPCHRVVLASVSPYFRAMFTSSMLESEHGEVCLLDVPSSVIESIVHFIYSGEATLNLDSIEELFTVSSRLQITAMQDLCSRFLINKLTNDNCFWIYRLAQSHNHIRLQGVAIQYISWNITSLCEKEDFLHLEQDELISILSSDQLMVSSELCIYRMALHWWKANRAAGSPFPEELCRVIRFPLLSPHELEEVKRDVILELSGLQKSVPFKLRQGMFENQIVCMDLQAREDHTLDDNDFFLDCYDPVANDWDKITPLKSLMYPGCLAIENYLYVTGGMNQDDSVSQTFHVYDSLTNSWTEFPRMKNPRALHGFLSCKKKLFAVGGWNRDDVMDSMECFDLSKNCWSELSKLPFPLCAFASTKLKGKLYFIGGETGRNRSFSEKGLLIYNPNSDLWSHIPNKIVVAFGGAVTLDNKVIVIGGYNNYCQSTGQAEATSRCLCLDEQGWVSQELKVPPLPEKIASAGVVQWNQRIYVLGG</sequence>
<dbReference type="SMART" id="SM00225">
    <property type="entry name" value="BTB"/>
    <property type="match status" value="1"/>
</dbReference>
<gene>
    <name evidence="4" type="ORF">SPARVUS_LOCUS12584077</name>
</gene>
<dbReference type="InterPro" id="IPR000210">
    <property type="entry name" value="BTB/POZ_dom"/>
</dbReference>
<dbReference type="PIRSF" id="PIRSF037037">
    <property type="entry name" value="Kelch-like_protein_gigaxonin"/>
    <property type="match status" value="1"/>
</dbReference>
<keyword evidence="1" id="KW-0880">Kelch repeat</keyword>
<dbReference type="PANTHER" id="PTHR45632:SF5">
    <property type="entry name" value="KELCH-LIKE PROTEIN 22"/>
    <property type="match status" value="1"/>
</dbReference>
<dbReference type="Pfam" id="PF07707">
    <property type="entry name" value="BACK"/>
    <property type="match status" value="1"/>
</dbReference>
<organism evidence="4 5">
    <name type="scientific">Staurois parvus</name>
    <dbReference type="NCBI Taxonomy" id="386267"/>
    <lineage>
        <taxon>Eukaryota</taxon>
        <taxon>Metazoa</taxon>
        <taxon>Chordata</taxon>
        <taxon>Craniata</taxon>
        <taxon>Vertebrata</taxon>
        <taxon>Euteleostomi</taxon>
        <taxon>Amphibia</taxon>
        <taxon>Batrachia</taxon>
        <taxon>Anura</taxon>
        <taxon>Neobatrachia</taxon>
        <taxon>Ranoidea</taxon>
        <taxon>Ranidae</taxon>
        <taxon>Staurois</taxon>
    </lineage>
</organism>
<dbReference type="InterPro" id="IPR006652">
    <property type="entry name" value="Kelch_1"/>
</dbReference>
<dbReference type="SMART" id="SM00875">
    <property type="entry name" value="BACK"/>
    <property type="match status" value="1"/>
</dbReference>
<feature type="domain" description="BTB" evidence="3">
    <location>
        <begin position="44"/>
        <end position="111"/>
    </location>
</feature>
<proteinExistence type="predicted"/>
<dbReference type="PROSITE" id="PS50097">
    <property type="entry name" value="BTB"/>
    <property type="match status" value="1"/>
</dbReference>
<dbReference type="EMBL" id="CATNWA010017296">
    <property type="protein sequence ID" value="CAI9599440.1"/>
    <property type="molecule type" value="Genomic_DNA"/>
</dbReference>
<feature type="non-terminal residue" evidence="4">
    <location>
        <position position="530"/>
    </location>
</feature>
<protein>
    <recommendedName>
        <fullName evidence="3">BTB domain-containing protein</fullName>
    </recommendedName>
</protein>
<evidence type="ECO:0000256" key="1">
    <source>
        <dbReference type="ARBA" id="ARBA00022441"/>
    </source>
</evidence>
<dbReference type="InterPro" id="IPR011333">
    <property type="entry name" value="SKP1/BTB/POZ_sf"/>
</dbReference>
<keyword evidence="5" id="KW-1185">Reference proteome</keyword>
<dbReference type="Proteomes" id="UP001162483">
    <property type="component" value="Unassembled WGS sequence"/>
</dbReference>
<dbReference type="Pfam" id="PF24681">
    <property type="entry name" value="Kelch_KLHDC2_KLHL20_DRC7"/>
    <property type="match status" value="1"/>
</dbReference>
<evidence type="ECO:0000256" key="2">
    <source>
        <dbReference type="ARBA" id="ARBA00022737"/>
    </source>
</evidence>
<dbReference type="SMART" id="SM00612">
    <property type="entry name" value="Kelch"/>
    <property type="match status" value="4"/>
</dbReference>
<dbReference type="InterPro" id="IPR017096">
    <property type="entry name" value="BTB-kelch_protein"/>
</dbReference>
<dbReference type="Gene3D" id="2.120.10.80">
    <property type="entry name" value="Kelch-type beta propeller"/>
    <property type="match status" value="2"/>
</dbReference>
<evidence type="ECO:0000259" key="3">
    <source>
        <dbReference type="PROSITE" id="PS50097"/>
    </source>
</evidence>
<dbReference type="PANTHER" id="PTHR45632">
    <property type="entry name" value="LD33804P"/>
    <property type="match status" value="1"/>
</dbReference>
<dbReference type="Pfam" id="PF00651">
    <property type="entry name" value="BTB"/>
    <property type="match status" value="1"/>
</dbReference>